<dbReference type="InterPro" id="IPR006311">
    <property type="entry name" value="TAT_signal"/>
</dbReference>
<comment type="caution">
    <text evidence="3">The sequence shown here is derived from an EMBL/GenBank/DDBJ whole genome shotgun (WGS) entry which is preliminary data.</text>
</comment>
<dbReference type="EMBL" id="QPIX01000004">
    <property type="protein sequence ID" value="RCW25919.1"/>
    <property type="molecule type" value="Genomic_DNA"/>
</dbReference>
<dbReference type="Proteomes" id="UP000252582">
    <property type="component" value="Unassembled WGS sequence"/>
</dbReference>
<dbReference type="InterPro" id="IPR052900">
    <property type="entry name" value="Phospholipid_Metab_Enz"/>
</dbReference>
<dbReference type="InterPro" id="IPR038607">
    <property type="entry name" value="PhoD-like_sf"/>
</dbReference>
<reference evidence="3 4" key="1">
    <citation type="submission" date="2018-07" db="EMBL/GenBank/DDBJ databases">
        <title>Genomic Encyclopedia of Type Strains, Phase IV (KMG-IV): sequencing the most valuable type-strain genomes for metagenomic binning, comparative biology and taxonomic classification.</title>
        <authorList>
            <person name="Goeker M."/>
        </authorList>
    </citation>
    <scope>NUCLEOTIDE SEQUENCE [LARGE SCALE GENOMIC DNA]</scope>
    <source>
        <strain evidence="3 4">DSM 25528</strain>
    </source>
</reference>
<dbReference type="InterPro" id="IPR029052">
    <property type="entry name" value="Metallo-depent_PP-like"/>
</dbReference>
<dbReference type="AlphaFoldDB" id="A0A6I7HN37"/>
<gene>
    <name evidence="3" type="ORF">DFR48_104171</name>
</gene>
<dbReference type="PANTHER" id="PTHR43606:SF1">
    <property type="entry name" value="PHOD-LIKE PHOSPHATASE METALLOPHOSPHATASE DOMAIN-CONTAINING PROTEIN"/>
    <property type="match status" value="1"/>
</dbReference>
<accession>A0A6I7HN37</accession>
<evidence type="ECO:0000259" key="1">
    <source>
        <dbReference type="Pfam" id="PF09423"/>
    </source>
</evidence>
<evidence type="ECO:0000313" key="4">
    <source>
        <dbReference type="Proteomes" id="UP000252582"/>
    </source>
</evidence>
<sequence length="526" mass="58925">MTQSLKALSRRSFLLSAGATGVVAASGLPLPFYARAAERPLFTHGVQSGDVDMFSGMIWTRVDRPSRIFMEYATNESFSNAVKLAPLDALPESDFAVKRLLTELPSDQDIFYRFVAADLSSINTLSEPVTGRFRTAPASKRSVRFAWSGDTAGQGWGIDETGMKTYSTMAKHQPDFFIHSGDTIYADGAMKDEVALSDGSVWKNKVLIDEKRKVAETLAEYRGQWKYNMLDSHVRDFNAVCPTFFQWDDHEVVNNWSASKDLTSDDRYTEKSVSLLTARAARAFHEMTPIRYTPAEPGRVYRKIAYGPLVDVFFIDLRSYRGANHDSMETELSPEARIMGLEQVNWLKRELAASKATWKVIACDMPIGLIVWDDFKNRKGAEAIAQGDNGPAKGRELEIADLLRYIKTAGITNTVWLTADVHYTAAHYYNPDKAQFQDFEPFWEFVSGPLHAGTFGPNDLDMTFGPELKFVKGPTAEQGQNLPPSMGLQFFGLVDIDGQSEQLTVRLMDRDDNELYKVTLDPVRSA</sequence>
<dbReference type="Pfam" id="PF09423">
    <property type="entry name" value="PhoD"/>
    <property type="match status" value="1"/>
</dbReference>
<evidence type="ECO:0000313" key="3">
    <source>
        <dbReference type="EMBL" id="RCW25919.1"/>
    </source>
</evidence>
<organism evidence="3 4">
    <name type="scientific">Ciceribacter lividus</name>
    <dbReference type="NCBI Taxonomy" id="1197950"/>
    <lineage>
        <taxon>Bacteria</taxon>
        <taxon>Pseudomonadati</taxon>
        <taxon>Pseudomonadota</taxon>
        <taxon>Alphaproteobacteria</taxon>
        <taxon>Hyphomicrobiales</taxon>
        <taxon>Rhizobiaceae</taxon>
        <taxon>Ciceribacter</taxon>
    </lineage>
</organism>
<dbReference type="InterPro" id="IPR032093">
    <property type="entry name" value="PhoD_N"/>
</dbReference>
<feature type="domain" description="PhoD-like phosphatase metallophosphatase" evidence="1">
    <location>
        <begin position="145"/>
        <end position="507"/>
    </location>
</feature>
<dbReference type="Gene3D" id="3.60.21.70">
    <property type="entry name" value="PhoD-like phosphatase"/>
    <property type="match status" value="1"/>
</dbReference>
<name>A0A6I7HN37_9HYPH</name>
<keyword evidence="4" id="KW-1185">Reference proteome</keyword>
<dbReference type="Gene3D" id="2.60.40.380">
    <property type="entry name" value="Purple acid phosphatase-like, N-terminal"/>
    <property type="match status" value="1"/>
</dbReference>
<protein>
    <submittedName>
        <fullName evidence="3">Alkaline phosphatase D</fullName>
    </submittedName>
</protein>
<dbReference type="Pfam" id="PF16655">
    <property type="entry name" value="PhoD_N"/>
    <property type="match status" value="1"/>
</dbReference>
<dbReference type="InterPro" id="IPR018946">
    <property type="entry name" value="PhoD-like_MPP"/>
</dbReference>
<dbReference type="SUPFAM" id="SSF56300">
    <property type="entry name" value="Metallo-dependent phosphatases"/>
    <property type="match status" value="1"/>
</dbReference>
<dbReference type="RefSeq" id="WP_114362855.1">
    <property type="nucleotide sequence ID" value="NZ_QPIX01000004.1"/>
</dbReference>
<dbReference type="PANTHER" id="PTHR43606">
    <property type="entry name" value="PHOSPHATASE, PUTATIVE (AFU_ORTHOLOGUE AFUA_6G08710)-RELATED"/>
    <property type="match status" value="1"/>
</dbReference>
<proteinExistence type="predicted"/>
<evidence type="ECO:0000259" key="2">
    <source>
        <dbReference type="Pfam" id="PF16655"/>
    </source>
</evidence>
<feature type="domain" description="Phospholipase D N-terminal" evidence="2">
    <location>
        <begin position="44"/>
        <end position="135"/>
    </location>
</feature>
<dbReference type="PROSITE" id="PS51318">
    <property type="entry name" value="TAT"/>
    <property type="match status" value="1"/>
</dbReference>